<sequence length="85" mass="9766">PAAGSTIEVHTLQHEYQLLVKLPGFRQDSIILATKRRQVLHVFADRWDNGGAHFERRISFGYDADLAHVKAHFCGDMLRITIPRR</sequence>
<dbReference type="PROSITE" id="PS01031">
    <property type="entry name" value="SHSP"/>
    <property type="match status" value="1"/>
</dbReference>
<feature type="non-terminal residue" evidence="3">
    <location>
        <position position="1"/>
    </location>
</feature>
<gene>
    <name evidence="3" type="ORF">M413DRAFT_57849</name>
</gene>
<protein>
    <recommendedName>
        <fullName evidence="2">SHSP domain-containing protein</fullName>
    </recommendedName>
</protein>
<dbReference type="CDD" id="cd06464">
    <property type="entry name" value="ACD_sHsps-like"/>
    <property type="match status" value="1"/>
</dbReference>
<feature type="non-terminal residue" evidence="3">
    <location>
        <position position="85"/>
    </location>
</feature>
<dbReference type="OrthoDB" id="1431247at2759"/>
<reference evidence="4" key="2">
    <citation type="submission" date="2015-01" db="EMBL/GenBank/DDBJ databases">
        <title>Evolutionary Origins and Diversification of the Mycorrhizal Mutualists.</title>
        <authorList>
            <consortium name="DOE Joint Genome Institute"/>
            <consortium name="Mycorrhizal Genomics Consortium"/>
            <person name="Kohler A."/>
            <person name="Kuo A."/>
            <person name="Nagy L.G."/>
            <person name="Floudas D."/>
            <person name="Copeland A."/>
            <person name="Barry K.W."/>
            <person name="Cichocki N."/>
            <person name="Veneault-Fourrey C."/>
            <person name="LaButti K."/>
            <person name="Lindquist E.A."/>
            <person name="Lipzen A."/>
            <person name="Lundell T."/>
            <person name="Morin E."/>
            <person name="Murat C."/>
            <person name="Riley R."/>
            <person name="Ohm R."/>
            <person name="Sun H."/>
            <person name="Tunlid A."/>
            <person name="Henrissat B."/>
            <person name="Grigoriev I.V."/>
            <person name="Hibbett D.S."/>
            <person name="Martin F."/>
        </authorList>
    </citation>
    <scope>NUCLEOTIDE SEQUENCE [LARGE SCALE GENOMIC DNA]</scope>
    <source>
        <strain evidence="4">h7</strain>
    </source>
</reference>
<feature type="domain" description="SHSP" evidence="2">
    <location>
        <begin position="1"/>
        <end position="85"/>
    </location>
</feature>
<dbReference type="Gene3D" id="2.60.40.790">
    <property type="match status" value="1"/>
</dbReference>
<evidence type="ECO:0000313" key="4">
    <source>
        <dbReference type="Proteomes" id="UP000053424"/>
    </source>
</evidence>
<accession>A0A0C2Y3T1</accession>
<organism evidence="3 4">
    <name type="scientific">Hebeloma cylindrosporum</name>
    <dbReference type="NCBI Taxonomy" id="76867"/>
    <lineage>
        <taxon>Eukaryota</taxon>
        <taxon>Fungi</taxon>
        <taxon>Dikarya</taxon>
        <taxon>Basidiomycota</taxon>
        <taxon>Agaricomycotina</taxon>
        <taxon>Agaricomycetes</taxon>
        <taxon>Agaricomycetidae</taxon>
        <taxon>Agaricales</taxon>
        <taxon>Agaricineae</taxon>
        <taxon>Hymenogastraceae</taxon>
        <taxon>Hebeloma</taxon>
    </lineage>
</organism>
<evidence type="ECO:0000259" key="2">
    <source>
        <dbReference type="PROSITE" id="PS01031"/>
    </source>
</evidence>
<dbReference type="HOGENOM" id="CLU_148795_1_0_1"/>
<dbReference type="InterPro" id="IPR008978">
    <property type="entry name" value="HSP20-like_chaperone"/>
</dbReference>
<proteinExistence type="inferred from homology"/>
<dbReference type="SUPFAM" id="SSF49764">
    <property type="entry name" value="HSP20-like chaperones"/>
    <property type="match status" value="1"/>
</dbReference>
<keyword evidence="4" id="KW-1185">Reference proteome</keyword>
<name>A0A0C2Y3T1_HEBCY</name>
<dbReference type="EMBL" id="KN831815">
    <property type="protein sequence ID" value="KIM35732.1"/>
    <property type="molecule type" value="Genomic_DNA"/>
</dbReference>
<dbReference type="Proteomes" id="UP000053424">
    <property type="component" value="Unassembled WGS sequence"/>
</dbReference>
<dbReference type="InterPro" id="IPR002068">
    <property type="entry name" value="A-crystallin/Hsp20_dom"/>
</dbReference>
<reference evidence="3 4" key="1">
    <citation type="submission" date="2014-04" db="EMBL/GenBank/DDBJ databases">
        <authorList>
            <consortium name="DOE Joint Genome Institute"/>
            <person name="Kuo A."/>
            <person name="Gay G."/>
            <person name="Dore J."/>
            <person name="Kohler A."/>
            <person name="Nagy L.G."/>
            <person name="Floudas D."/>
            <person name="Copeland A."/>
            <person name="Barry K.W."/>
            <person name="Cichocki N."/>
            <person name="Veneault-Fourrey C."/>
            <person name="LaButti K."/>
            <person name="Lindquist E.A."/>
            <person name="Lipzen A."/>
            <person name="Lundell T."/>
            <person name="Morin E."/>
            <person name="Murat C."/>
            <person name="Sun H."/>
            <person name="Tunlid A."/>
            <person name="Henrissat B."/>
            <person name="Grigoriev I.V."/>
            <person name="Hibbett D.S."/>
            <person name="Martin F."/>
            <person name="Nordberg H.P."/>
            <person name="Cantor M.N."/>
            <person name="Hua S.X."/>
        </authorList>
    </citation>
    <scope>NUCLEOTIDE SEQUENCE [LARGE SCALE GENOMIC DNA]</scope>
    <source>
        <strain evidence="4">h7</strain>
    </source>
</reference>
<evidence type="ECO:0000256" key="1">
    <source>
        <dbReference type="PROSITE-ProRule" id="PRU00285"/>
    </source>
</evidence>
<comment type="similarity">
    <text evidence="1">Belongs to the small heat shock protein (HSP20) family.</text>
</comment>
<dbReference type="AlphaFoldDB" id="A0A0C2Y3T1"/>
<evidence type="ECO:0000313" key="3">
    <source>
        <dbReference type="EMBL" id="KIM35732.1"/>
    </source>
</evidence>